<comment type="caution">
    <text evidence="3">The sequence shown here is derived from an EMBL/GenBank/DDBJ whole genome shotgun (WGS) entry which is preliminary data.</text>
</comment>
<dbReference type="Gene3D" id="3.20.20.210">
    <property type="match status" value="1"/>
</dbReference>
<dbReference type="InterPro" id="IPR002629">
    <property type="entry name" value="Met_Synth_C/arc"/>
</dbReference>
<feature type="region of interest" description="Disordered" evidence="1">
    <location>
        <begin position="383"/>
        <end position="402"/>
    </location>
</feature>
<dbReference type="GO" id="GO:0009086">
    <property type="term" value="P:methionine biosynthetic process"/>
    <property type="evidence" value="ECO:0007669"/>
    <property type="project" value="InterPro"/>
</dbReference>
<dbReference type="EMBL" id="PJMW01000002">
    <property type="protein sequence ID" value="PKV80354.1"/>
    <property type="molecule type" value="Genomic_DNA"/>
</dbReference>
<name>A0A2N3VFD4_9NOCA</name>
<dbReference type="GO" id="GO:0003871">
    <property type="term" value="F:5-methyltetrahydropteroyltriglutamate-homocysteine S-methyltransferase activity"/>
    <property type="evidence" value="ECO:0007669"/>
    <property type="project" value="InterPro"/>
</dbReference>
<dbReference type="Pfam" id="PF01717">
    <property type="entry name" value="Meth_synt_2"/>
    <property type="match status" value="1"/>
</dbReference>
<dbReference type="SUPFAM" id="SSF51726">
    <property type="entry name" value="UROD/MetE-like"/>
    <property type="match status" value="1"/>
</dbReference>
<dbReference type="AlphaFoldDB" id="A0A2N3VFD4"/>
<organism evidence="3 4">
    <name type="scientific">Nocardia fluminea</name>
    <dbReference type="NCBI Taxonomy" id="134984"/>
    <lineage>
        <taxon>Bacteria</taxon>
        <taxon>Bacillati</taxon>
        <taxon>Actinomycetota</taxon>
        <taxon>Actinomycetes</taxon>
        <taxon>Mycobacteriales</taxon>
        <taxon>Nocardiaceae</taxon>
        <taxon>Nocardia</taxon>
    </lineage>
</organism>
<evidence type="ECO:0000313" key="3">
    <source>
        <dbReference type="EMBL" id="PKV80354.1"/>
    </source>
</evidence>
<dbReference type="CDD" id="cd03310">
    <property type="entry name" value="CIMS_like"/>
    <property type="match status" value="1"/>
</dbReference>
<evidence type="ECO:0000259" key="2">
    <source>
        <dbReference type="Pfam" id="PF01717"/>
    </source>
</evidence>
<protein>
    <submittedName>
        <fullName evidence="3">Cobalamin-independent methionine synthase catalytic subunit</fullName>
    </submittedName>
</protein>
<reference evidence="3 4" key="1">
    <citation type="submission" date="2017-12" db="EMBL/GenBank/DDBJ databases">
        <title>Sequencing the genomes of 1000 Actinobacteria strains.</title>
        <authorList>
            <person name="Klenk H.-P."/>
        </authorList>
    </citation>
    <scope>NUCLEOTIDE SEQUENCE [LARGE SCALE GENOMIC DNA]</scope>
    <source>
        <strain evidence="3 4">DSM 44489</strain>
    </source>
</reference>
<keyword evidence="4" id="KW-1185">Reference proteome</keyword>
<evidence type="ECO:0000313" key="4">
    <source>
        <dbReference type="Proteomes" id="UP000233766"/>
    </source>
</evidence>
<evidence type="ECO:0000256" key="1">
    <source>
        <dbReference type="SAM" id="MobiDB-lite"/>
    </source>
</evidence>
<feature type="domain" description="Cobalamin-independent methionine synthase MetE C-terminal/archaeal" evidence="2">
    <location>
        <begin position="60"/>
        <end position="378"/>
    </location>
</feature>
<accession>A0A2N3VFD4</accession>
<dbReference type="GO" id="GO:0008270">
    <property type="term" value="F:zinc ion binding"/>
    <property type="evidence" value="ECO:0007669"/>
    <property type="project" value="InterPro"/>
</dbReference>
<dbReference type="Proteomes" id="UP000233766">
    <property type="component" value="Unassembled WGS sequence"/>
</dbReference>
<gene>
    <name evidence="3" type="ORF">ATK86_4778</name>
</gene>
<proteinExistence type="predicted"/>
<dbReference type="InterPro" id="IPR038071">
    <property type="entry name" value="UROD/MetE-like_sf"/>
</dbReference>
<sequence length="402" mass="42179">MTIPPRCGARFVVADADPAWTTDPSDTKGVERVTLWRGSEQSDDPAAAEPVDLLAGAFATGLGSWPGTDPLEAATTIIGELPELPHLVELPDRGIGADMIGRASALLVDLRFDATTRGYRLADRPGAISRKARDFVRVDLDAIEEAWETAGLVGSGRAIKIQSVGPLTLAAEVELPGGHRILTDRGALRDLTDSLAEGLALHAAEIGKRLGAKVVVQLDEPQLTTVLDGSLTGPSVLDTVRALPGPEAIHFLDVVINAQPGPVILHTCAARPALPTLRRTAAAALSFDASTITTADFDEIGEAVDSGKKLALGLVPTEPPTSPLTWRTAAEPAVRLVDDLGFSRAALTRVLVTPTCGLAGAPLAWSRKALALAADVARAFAEDPESLTVERPEGSRRSRSSR</sequence>